<dbReference type="PANTHER" id="PTHR36206">
    <property type="entry name" value="ASPERCRYPTIN BIOSYNTHESIS CLUSTER-SPECIFIC TRANSCRIPTION REGULATOR ATNN-RELATED"/>
    <property type="match status" value="1"/>
</dbReference>
<keyword evidence="10" id="KW-1185">Reference proteome</keyword>
<evidence type="ECO:0000256" key="6">
    <source>
        <dbReference type="ARBA" id="ARBA00023242"/>
    </source>
</evidence>
<keyword evidence="6" id="KW-0539">Nucleus</keyword>
<dbReference type="Pfam" id="PF00172">
    <property type="entry name" value="Zn_clus"/>
    <property type="match status" value="1"/>
</dbReference>
<keyword evidence="2" id="KW-0862">Zinc</keyword>
<dbReference type="PROSITE" id="PS00463">
    <property type="entry name" value="ZN2_CY6_FUNGAL_1"/>
    <property type="match status" value="1"/>
</dbReference>
<feature type="region of interest" description="Disordered" evidence="7">
    <location>
        <begin position="1"/>
        <end position="24"/>
    </location>
</feature>
<evidence type="ECO:0000256" key="7">
    <source>
        <dbReference type="SAM" id="MobiDB-lite"/>
    </source>
</evidence>
<accession>A0A2J6S9K3</accession>
<proteinExistence type="predicted"/>
<evidence type="ECO:0000259" key="8">
    <source>
        <dbReference type="PROSITE" id="PS50048"/>
    </source>
</evidence>
<dbReference type="InterPro" id="IPR001138">
    <property type="entry name" value="Zn2Cys6_DnaBD"/>
</dbReference>
<dbReference type="CDD" id="cd00067">
    <property type="entry name" value="GAL4"/>
    <property type="match status" value="1"/>
</dbReference>
<keyword evidence="4" id="KW-0238">DNA-binding</keyword>
<name>A0A2J6S9K3_HYAVF</name>
<evidence type="ECO:0000256" key="5">
    <source>
        <dbReference type="ARBA" id="ARBA00023163"/>
    </source>
</evidence>
<keyword evidence="5" id="KW-0804">Transcription</keyword>
<dbReference type="SUPFAM" id="SSF57701">
    <property type="entry name" value="Zn2/Cys6 DNA-binding domain"/>
    <property type="match status" value="1"/>
</dbReference>
<dbReference type="InterPro" id="IPR052360">
    <property type="entry name" value="Transcr_Regulatory_Proteins"/>
</dbReference>
<dbReference type="PANTHER" id="PTHR36206:SF4">
    <property type="entry name" value="HYPOTHETICAL CONSERVED PROTEIN (EUROFUNG)-RELATED"/>
    <property type="match status" value="1"/>
</dbReference>
<reference evidence="9 10" key="1">
    <citation type="submission" date="2016-04" db="EMBL/GenBank/DDBJ databases">
        <title>A degradative enzymes factory behind the ericoid mycorrhizal symbiosis.</title>
        <authorList>
            <consortium name="DOE Joint Genome Institute"/>
            <person name="Martino E."/>
            <person name="Morin E."/>
            <person name="Grelet G."/>
            <person name="Kuo A."/>
            <person name="Kohler A."/>
            <person name="Daghino S."/>
            <person name="Barry K."/>
            <person name="Choi C."/>
            <person name="Cichocki N."/>
            <person name="Clum A."/>
            <person name="Copeland A."/>
            <person name="Hainaut M."/>
            <person name="Haridas S."/>
            <person name="Labutti K."/>
            <person name="Lindquist E."/>
            <person name="Lipzen A."/>
            <person name="Khouja H.-R."/>
            <person name="Murat C."/>
            <person name="Ohm R."/>
            <person name="Olson A."/>
            <person name="Spatafora J."/>
            <person name="Veneault-Fourrey C."/>
            <person name="Henrissat B."/>
            <person name="Grigoriev I."/>
            <person name="Martin F."/>
            <person name="Perotto S."/>
        </authorList>
    </citation>
    <scope>NUCLEOTIDE SEQUENCE [LARGE SCALE GENOMIC DNA]</scope>
    <source>
        <strain evidence="9 10">F</strain>
    </source>
</reference>
<dbReference type="Gene3D" id="4.10.240.10">
    <property type="entry name" value="Zn(2)-C6 fungal-type DNA-binding domain"/>
    <property type="match status" value="1"/>
</dbReference>
<dbReference type="GO" id="GO:0003677">
    <property type="term" value="F:DNA binding"/>
    <property type="evidence" value="ECO:0007669"/>
    <property type="project" value="UniProtKB-KW"/>
</dbReference>
<dbReference type="Pfam" id="PF11951">
    <property type="entry name" value="Fungal_trans_2"/>
    <property type="match status" value="1"/>
</dbReference>
<evidence type="ECO:0000256" key="4">
    <source>
        <dbReference type="ARBA" id="ARBA00023125"/>
    </source>
</evidence>
<dbReference type="OrthoDB" id="3598904at2759"/>
<evidence type="ECO:0000256" key="1">
    <source>
        <dbReference type="ARBA" id="ARBA00022723"/>
    </source>
</evidence>
<feature type="domain" description="Zn(2)-C6 fungal-type" evidence="8">
    <location>
        <begin position="33"/>
        <end position="61"/>
    </location>
</feature>
<dbReference type="Proteomes" id="UP000235786">
    <property type="component" value="Unassembled WGS sequence"/>
</dbReference>
<dbReference type="AlphaFoldDB" id="A0A2J6S9K3"/>
<organism evidence="9 10">
    <name type="scientific">Hyaloscypha variabilis (strain UAMH 11265 / GT02V1 / F)</name>
    <name type="common">Meliniomyces variabilis</name>
    <dbReference type="NCBI Taxonomy" id="1149755"/>
    <lineage>
        <taxon>Eukaryota</taxon>
        <taxon>Fungi</taxon>
        <taxon>Dikarya</taxon>
        <taxon>Ascomycota</taxon>
        <taxon>Pezizomycotina</taxon>
        <taxon>Leotiomycetes</taxon>
        <taxon>Helotiales</taxon>
        <taxon>Hyaloscyphaceae</taxon>
        <taxon>Hyaloscypha</taxon>
        <taxon>Hyaloscypha variabilis</taxon>
    </lineage>
</organism>
<dbReference type="SMART" id="SM00066">
    <property type="entry name" value="GAL4"/>
    <property type="match status" value="1"/>
</dbReference>
<evidence type="ECO:0000256" key="2">
    <source>
        <dbReference type="ARBA" id="ARBA00022833"/>
    </source>
</evidence>
<dbReference type="PRINTS" id="PR00755">
    <property type="entry name" value="AFLATOXINBRP"/>
</dbReference>
<keyword evidence="3" id="KW-0805">Transcription regulation</keyword>
<evidence type="ECO:0000313" key="10">
    <source>
        <dbReference type="Proteomes" id="UP000235786"/>
    </source>
</evidence>
<evidence type="ECO:0000256" key="3">
    <source>
        <dbReference type="ARBA" id="ARBA00023015"/>
    </source>
</evidence>
<dbReference type="GO" id="GO:0000981">
    <property type="term" value="F:DNA-binding transcription factor activity, RNA polymerase II-specific"/>
    <property type="evidence" value="ECO:0007669"/>
    <property type="project" value="InterPro"/>
</dbReference>
<dbReference type="EMBL" id="KZ613938">
    <property type="protein sequence ID" value="PMD47437.1"/>
    <property type="molecule type" value="Genomic_DNA"/>
</dbReference>
<sequence>MAAAPSGIGNAQAAGQVGPKKRSRAKAPKVRTGCLTCKIRRVKCDEGKPACKRCVRFGIACDGYLQTKQEISTIEWKRNVQRIIEPKQSALAVLCRSPSTSQFTDDGEFYYFQLFSSQTAPQLSSCTQWTESQLWSQIVLQASETEPCIRHAVIAIGALDFKDWSSWVRRQDMTNPRRQVAYREYHRAILSLKQGIVENRIDLRTRVLVTLLFACFECFDGNNDEAVSQIVAGTEMVGEYLRVKATEERSHATYACPRLEESIYMTFAVAEVQAMAYGARKSNEWHVERMNNSRAAMKPLPTQFSTLQEAAQSLALIILGSCHWWLTRKNSLFSPSGGNFVTLVEGPPLPSESPISQLSVFMTEYEQWNVAFKAVWRRAKTPQGKGLFKRTALVRLFWLSGYLWFASGVSNSQVSRRFTRELEEVIHLSTTLMELPGESVIDTSFCFDTRVVLPLTTVGFAYRHRACRRRVIEIFSKMSRREGLWDTILTRKVIAWVAQLEEVGLTDEDYVPDDAVLRVTSMDSDTSTRSTLVRGVQRVRGTKSRTILRETVIYWDRTT</sequence>
<dbReference type="GO" id="GO:0008270">
    <property type="term" value="F:zinc ion binding"/>
    <property type="evidence" value="ECO:0007669"/>
    <property type="project" value="InterPro"/>
</dbReference>
<dbReference type="PROSITE" id="PS50048">
    <property type="entry name" value="ZN2_CY6_FUNGAL_2"/>
    <property type="match status" value="1"/>
</dbReference>
<dbReference type="InterPro" id="IPR021858">
    <property type="entry name" value="Fun_TF"/>
</dbReference>
<evidence type="ECO:0000313" key="9">
    <source>
        <dbReference type="EMBL" id="PMD47437.1"/>
    </source>
</evidence>
<dbReference type="InterPro" id="IPR036864">
    <property type="entry name" value="Zn2-C6_fun-type_DNA-bd_sf"/>
</dbReference>
<protein>
    <recommendedName>
        <fullName evidence="8">Zn(2)-C6 fungal-type domain-containing protein</fullName>
    </recommendedName>
</protein>
<keyword evidence="1" id="KW-0479">Metal-binding</keyword>
<gene>
    <name evidence="9" type="ORF">L207DRAFT_478524</name>
</gene>